<dbReference type="GO" id="GO:0051536">
    <property type="term" value="F:iron-sulfur cluster binding"/>
    <property type="evidence" value="ECO:0007669"/>
    <property type="project" value="UniProtKB-KW"/>
</dbReference>
<keyword evidence="6" id="KW-0521">NADP</keyword>
<dbReference type="GO" id="GO:0004324">
    <property type="term" value="F:ferredoxin-NADP+ reductase activity"/>
    <property type="evidence" value="ECO:0007669"/>
    <property type="project" value="UniProtKB-EC"/>
</dbReference>
<dbReference type="InterPro" id="IPR017896">
    <property type="entry name" value="4Fe4S_Fe-S-bd"/>
</dbReference>
<evidence type="ECO:0000256" key="8">
    <source>
        <dbReference type="ARBA" id="ARBA00023004"/>
    </source>
</evidence>
<keyword evidence="14" id="KW-1185">Reference proteome</keyword>
<dbReference type="Gene3D" id="3.30.70.20">
    <property type="match status" value="1"/>
</dbReference>
<dbReference type="SUPFAM" id="SSF54862">
    <property type="entry name" value="4Fe-4S ferredoxins"/>
    <property type="match status" value="1"/>
</dbReference>
<comment type="caution">
    <text evidence="13">The sequence shown here is derived from an EMBL/GenBank/DDBJ whole genome shotgun (WGS) entry which is preliminary data.</text>
</comment>
<dbReference type="RefSeq" id="WP_144749973.1">
    <property type="nucleotide sequence ID" value="NZ_VMNW02000070.1"/>
</dbReference>
<keyword evidence="7" id="KW-0560">Oxidoreductase</keyword>
<proteinExistence type="predicted"/>
<evidence type="ECO:0000256" key="5">
    <source>
        <dbReference type="ARBA" id="ARBA00022827"/>
    </source>
</evidence>
<feature type="domain" description="4Fe-4S ferredoxin-type" evidence="12">
    <location>
        <begin position="37"/>
        <end position="66"/>
    </location>
</feature>
<keyword evidence="4" id="KW-0479">Metal-binding</keyword>
<evidence type="ECO:0000259" key="12">
    <source>
        <dbReference type="PROSITE" id="PS51379"/>
    </source>
</evidence>
<dbReference type="PROSITE" id="PS00198">
    <property type="entry name" value="4FE4S_FER_1"/>
    <property type="match status" value="1"/>
</dbReference>
<dbReference type="OrthoDB" id="289202at2"/>
<evidence type="ECO:0000256" key="7">
    <source>
        <dbReference type="ARBA" id="ARBA00023002"/>
    </source>
</evidence>
<dbReference type="InterPro" id="IPR023753">
    <property type="entry name" value="FAD/NAD-binding_dom"/>
</dbReference>
<dbReference type="InterPro" id="IPR055275">
    <property type="entry name" value="Ferredox_Rdtase"/>
</dbReference>
<dbReference type="Pfam" id="PF07992">
    <property type="entry name" value="Pyr_redox_2"/>
    <property type="match status" value="1"/>
</dbReference>
<comment type="catalytic activity">
    <reaction evidence="10">
        <text>2 reduced [2Fe-2S]-[ferredoxin] + NADP(+) + H(+) = 2 oxidized [2Fe-2S]-[ferredoxin] + NADPH</text>
        <dbReference type="Rhea" id="RHEA:20125"/>
        <dbReference type="Rhea" id="RHEA-COMP:10000"/>
        <dbReference type="Rhea" id="RHEA-COMP:10001"/>
        <dbReference type="ChEBI" id="CHEBI:15378"/>
        <dbReference type="ChEBI" id="CHEBI:33737"/>
        <dbReference type="ChEBI" id="CHEBI:33738"/>
        <dbReference type="ChEBI" id="CHEBI:57783"/>
        <dbReference type="ChEBI" id="CHEBI:58349"/>
        <dbReference type="EC" id="1.18.1.2"/>
    </reaction>
</comment>
<dbReference type="Gene3D" id="3.40.50.720">
    <property type="entry name" value="NAD(P)-binding Rossmann-like Domain"/>
    <property type="match status" value="2"/>
</dbReference>
<feature type="region of interest" description="Disordered" evidence="11">
    <location>
        <begin position="501"/>
        <end position="526"/>
    </location>
</feature>
<dbReference type="EC" id="1.18.1.2" evidence="2"/>
<protein>
    <recommendedName>
        <fullName evidence="2">ferredoxin--NADP(+) reductase</fullName>
        <ecNumber evidence="2">1.18.1.2</ecNumber>
    </recommendedName>
</protein>
<evidence type="ECO:0000256" key="11">
    <source>
        <dbReference type="SAM" id="MobiDB-lite"/>
    </source>
</evidence>
<dbReference type="InterPro" id="IPR017900">
    <property type="entry name" value="4Fe4S_Fe_S_CS"/>
</dbReference>
<feature type="domain" description="4Fe-4S ferredoxin-type" evidence="12">
    <location>
        <begin position="1"/>
        <end position="29"/>
    </location>
</feature>
<accession>A0A5N0UUW8</accession>
<dbReference type="PANTHER" id="PTHR48467">
    <property type="entry name" value="GLUTAMATE SYNTHASE 1 [NADH], CHLOROPLASTIC-LIKE"/>
    <property type="match status" value="1"/>
</dbReference>
<dbReference type="AlphaFoldDB" id="A0A5N0UUW8"/>
<reference evidence="13" key="1">
    <citation type="submission" date="2019-09" db="EMBL/GenBank/DDBJ databases">
        <authorList>
            <person name="Teo W.F.A."/>
            <person name="Duangmal K."/>
        </authorList>
    </citation>
    <scope>NUCLEOTIDE SEQUENCE [LARGE SCALE GENOMIC DNA]</scope>
    <source>
        <strain evidence="13">K81G1</strain>
    </source>
</reference>
<sequence length="526" mass="56456">MPHVVTQSCCNDATCVSVCPVNCIHPSPDEPAYATAEMLYIDPATCIDCGACVDVCPVDAIKADYELTGDFERYTEINAQYFTDPAHRDYTPRPVDRAPAPAVDGPLRVAIVGSGPSACYAAEELLAHKGVEVTMVERLLTPWGLVRFGVAPDHQHTKQVTRLFTRTAARERFTLHLGVEVGKHVTHEELLAHHHAVIYAVGAAGDRKLGVPGEDLPGVHSATEFVAWYNGHPDFRDARFDLSGKRAVVVGNGNVALDVARILVTDDLTHTDIADHALEALAHSGIEEVVVLGRRGSDQAAYTTPEVLALGSVVDVAGATGSGLKSEIVRELAARPHEGNRRIVLRFLTSPVEILGDGRVTGVLLGRNELTESGGARDTGEREVLDCDLVLTSIGYRANPLPGLPFDEKSATLPNELGRVVENDGAPVPGVYATGWIKRGPSGVIGTNRQCAQETVAALLRDFETGSLPTPSVEDFDGLVRSRQPEAIGFAGWKAIDRRERELGQGRPRRKLVDPAEQLAAAGDAR</sequence>
<comment type="cofactor">
    <cofactor evidence="1">
        <name>FAD</name>
        <dbReference type="ChEBI" id="CHEBI:57692"/>
    </cofactor>
</comment>
<evidence type="ECO:0000256" key="6">
    <source>
        <dbReference type="ARBA" id="ARBA00022857"/>
    </source>
</evidence>
<evidence type="ECO:0000256" key="4">
    <source>
        <dbReference type="ARBA" id="ARBA00022723"/>
    </source>
</evidence>
<evidence type="ECO:0000256" key="3">
    <source>
        <dbReference type="ARBA" id="ARBA00022630"/>
    </source>
</evidence>
<keyword evidence="8" id="KW-0408">Iron</keyword>
<keyword evidence="3" id="KW-0285">Flavoprotein</keyword>
<evidence type="ECO:0000313" key="14">
    <source>
        <dbReference type="Proteomes" id="UP000319769"/>
    </source>
</evidence>
<evidence type="ECO:0000256" key="2">
    <source>
        <dbReference type="ARBA" id="ARBA00013223"/>
    </source>
</evidence>
<dbReference type="PRINTS" id="PR00419">
    <property type="entry name" value="ADXRDTASE"/>
</dbReference>
<evidence type="ECO:0000256" key="10">
    <source>
        <dbReference type="ARBA" id="ARBA00047776"/>
    </source>
</evidence>
<keyword evidence="9" id="KW-0411">Iron-sulfur</keyword>
<dbReference type="EMBL" id="VMNW02000070">
    <property type="protein sequence ID" value="KAA9153997.1"/>
    <property type="molecule type" value="Genomic_DNA"/>
</dbReference>
<dbReference type="Pfam" id="PF00037">
    <property type="entry name" value="Fer4"/>
    <property type="match status" value="1"/>
</dbReference>
<evidence type="ECO:0000256" key="1">
    <source>
        <dbReference type="ARBA" id="ARBA00001974"/>
    </source>
</evidence>
<evidence type="ECO:0000256" key="9">
    <source>
        <dbReference type="ARBA" id="ARBA00023014"/>
    </source>
</evidence>
<evidence type="ECO:0000313" key="13">
    <source>
        <dbReference type="EMBL" id="KAA9153997.1"/>
    </source>
</evidence>
<dbReference type="SUPFAM" id="SSF51971">
    <property type="entry name" value="Nucleotide-binding domain"/>
    <property type="match status" value="1"/>
</dbReference>
<organism evidence="13 14">
    <name type="scientific">Amycolatopsis acidicola</name>
    <dbReference type="NCBI Taxonomy" id="2596893"/>
    <lineage>
        <taxon>Bacteria</taxon>
        <taxon>Bacillati</taxon>
        <taxon>Actinomycetota</taxon>
        <taxon>Actinomycetes</taxon>
        <taxon>Pseudonocardiales</taxon>
        <taxon>Pseudonocardiaceae</taxon>
        <taxon>Amycolatopsis</taxon>
    </lineage>
</organism>
<gene>
    <name evidence="13" type="ORF">FPZ12_033275</name>
</gene>
<dbReference type="PANTHER" id="PTHR48467:SF1">
    <property type="entry name" value="GLUTAMATE SYNTHASE 1 [NADH], CHLOROPLASTIC-LIKE"/>
    <property type="match status" value="1"/>
</dbReference>
<keyword evidence="5" id="KW-0274">FAD</keyword>
<dbReference type="PROSITE" id="PS51379">
    <property type="entry name" value="4FE4S_FER_2"/>
    <property type="match status" value="2"/>
</dbReference>
<dbReference type="GO" id="GO:0046872">
    <property type="term" value="F:metal ion binding"/>
    <property type="evidence" value="ECO:0007669"/>
    <property type="project" value="UniProtKB-KW"/>
</dbReference>
<name>A0A5N0UUW8_9PSEU</name>
<dbReference type="Proteomes" id="UP000319769">
    <property type="component" value="Unassembled WGS sequence"/>
</dbReference>